<evidence type="ECO:0000256" key="2">
    <source>
        <dbReference type="SAM" id="SignalP"/>
    </source>
</evidence>
<dbReference type="KEGG" id="adl:AURDEDRAFT_175515"/>
<dbReference type="EMBL" id="JH687891">
    <property type="protein sequence ID" value="EJD35422.1"/>
    <property type="molecule type" value="Genomic_DNA"/>
</dbReference>
<feature type="region of interest" description="Disordered" evidence="1">
    <location>
        <begin position="57"/>
        <end position="100"/>
    </location>
</feature>
<dbReference type="InParanoid" id="J0CXF0"/>
<feature type="signal peptide" evidence="2">
    <location>
        <begin position="1"/>
        <end position="20"/>
    </location>
</feature>
<proteinExistence type="predicted"/>
<keyword evidence="4" id="KW-1185">Reference proteome</keyword>
<name>J0CXF0_AURST</name>
<evidence type="ECO:0000313" key="3">
    <source>
        <dbReference type="EMBL" id="EJD35422.1"/>
    </source>
</evidence>
<feature type="chain" id="PRO_5003732451" evidence="2">
    <location>
        <begin position="21"/>
        <end position="341"/>
    </location>
</feature>
<protein>
    <submittedName>
        <fullName evidence="3">Uncharacterized protein</fullName>
    </submittedName>
</protein>
<dbReference type="Proteomes" id="UP000006514">
    <property type="component" value="Unassembled WGS sequence"/>
</dbReference>
<evidence type="ECO:0000313" key="4">
    <source>
        <dbReference type="Proteomes" id="UP000006514"/>
    </source>
</evidence>
<reference evidence="4" key="1">
    <citation type="journal article" date="2012" name="Science">
        <title>The Paleozoic origin of enzymatic lignin decomposition reconstructed from 31 fungal genomes.</title>
        <authorList>
            <person name="Floudas D."/>
            <person name="Binder M."/>
            <person name="Riley R."/>
            <person name="Barry K."/>
            <person name="Blanchette R.A."/>
            <person name="Henrissat B."/>
            <person name="Martinez A.T."/>
            <person name="Otillar R."/>
            <person name="Spatafora J.W."/>
            <person name="Yadav J.S."/>
            <person name="Aerts A."/>
            <person name="Benoit I."/>
            <person name="Boyd A."/>
            <person name="Carlson A."/>
            <person name="Copeland A."/>
            <person name="Coutinho P.M."/>
            <person name="de Vries R.P."/>
            <person name="Ferreira P."/>
            <person name="Findley K."/>
            <person name="Foster B."/>
            <person name="Gaskell J."/>
            <person name="Glotzer D."/>
            <person name="Gorecki P."/>
            <person name="Heitman J."/>
            <person name="Hesse C."/>
            <person name="Hori C."/>
            <person name="Igarashi K."/>
            <person name="Jurgens J.A."/>
            <person name="Kallen N."/>
            <person name="Kersten P."/>
            <person name="Kohler A."/>
            <person name="Kuees U."/>
            <person name="Kumar T.K.A."/>
            <person name="Kuo A."/>
            <person name="LaButti K."/>
            <person name="Larrondo L.F."/>
            <person name="Lindquist E."/>
            <person name="Ling A."/>
            <person name="Lombard V."/>
            <person name="Lucas S."/>
            <person name="Lundell T."/>
            <person name="Martin R."/>
            <person name="McLaughlin D.J."/>
            <person name="Morgenstern I."/>
            <person name="Morin E."/>
            <person name="Murat C."/>
            <person name="Nagy L.G."/>
            <person name="Nolan M."/>
            <person name="Ohm R.A."/>
            <person name="Patyshakuliyeva A."/>
            <person name="Rokas A."/>
            <person name="Ruiz-Duenas F.J."/>
            <person name="Sabat G."/>
            <person name="Salamov A."/>
            <person name="Samejima M."/>
            <person name="Schmutz J."/>
            <person name="Slot J.C."/>
            <person name="St John F."/>
            <person name="Stenlid J."/>
            <person name="Sun H."/>
            <person name="Sun S."/>
            <person name="Syed K."/>
            <person name="Tsang A."/>
            <person name="Wiebenga A."/>
            <person name="Young D."/>
            <person name="Pisabarro A."/>
            <person name="Eastwood D.C."/>
            <person name="Martin F."/>
            <person name="Cullen D."/>
            <person name="Grigoriev I.V."/>
            <person name="Hibbett D.S."/>
        </authorList>
    </citation>
    <scope>NUCLEOTIDE SEQUENCE [LARGE SCALE GENOMIC DNA]</scope>
    <source>
        <strain evidence="4">TFB10046</strain>
    </source>
</reference>
<feature type="compositionally biased region" description="Pro residues" evidence="1">
    <location>
        <begin position="71"/>
        <end position="80"/>
    </location>
</feature>
<dbReference type="AlphaFoldDB" id="J0CXF0"/>
<evidence type="ECO:0000256" key="1">
    <source>
        <dbReference type="SAM" id="MobiDB-lite"/>
    </source>
</evidence>
<organism evidence="3 4">
    <name type="scientific">Auricularia subglabra (strain TFB-10046 / SS5)</name>
    <name type="common">White-rot fungus</name>
    <name type="synonym">Auricularia delicata (strain TFB10046)</name>
    <dbReference type="NCBI Taxonomy" id="717982"/>
    <lineage>
        <taxon>Eukaryota</taxon>
        <taxon>Fungi</taxon>
        <taxon>Dikarya</taxon>
        <taxon>Basidiomycota</taxon>
        <taxon>Agaricomycotina</taxon>
        <taxon>Agaricomycetes</taxon>
        <taxon>Auriculariales</taxon>
        <taxon>Auriculariaceae</taxon>
        <taxon>Auricularia</taxon>
    </lineage>
</organism>
<feature type="region of interest" description="Disordered" evidence="1">
    <location>
        <begin position="189"/>
        <end position="227"/>
    </location>
</feature>
<gene>
    <name evidence="3" type="ORF">AURDEDRAFT_175515</name>
</gene>
<sequence length="341" mass="36603">MGTPAHGMVWDALLVVAVRRTAIVGGNGHRNSEKQYLGLKCLNQGFAFRGAAAIRGSGTNTRPLAQRPAAGGPPRPPLRPHGPVCKTPDSRPPRFRSALLAPPPPASTARFCSPPPCSQYSLDHRVCGRLVIIAMEVLLLRPAHAEGLPPTHLRPRVLRETILPRLAPSIHIASSQNRTLHLHRLGGPTQRWRAPRAANPAHGARHRSRAADPARGRLSAAASDRASAHGLDVDLQRGMHNPIPRITFSPADQSPVGILSTVAADPAPVRATSLDPTDKSRNLCTALPGLPEKIEATHVASRAIQPSRIASDSRLTSPSSWQSHAADAVWHRLKRRGRVST</sequence>
<feature type="compositionally biased region" description="Low complexity" evidence="1">
    <location>
        <begin position="216"/>
        <end position="225"/>
    </location>
</feature>
<keyword evidence="2" id="KW-0732">Signal</keyword>
<feature type="compositionally biased region" description="Low complexity" evidence="1">
    <location>
        <begin position="57"/>
        <end position="70"/>
    </location>
</feature>
<accession>J0CXF0</accession>